<accession>A0ABP0MPK5</accession>
<keyword evidence="4" id="KW-1185">Reference proteome</keyword>
<evidence type="ECO:0000313" key="4">
    <source>
        <dbReference type="Proteomes" id="UP001642464"/>
    </source>
</evidence>
<keyword evidence="1" id="KW-0175">Coiled coil</keyword>
<proteinExistence type="predicted"/>
<feature type="compositionally biased region" description="Pro residues" evidence="2">
    <location>
        <begin position="268"/>
        <end position="277"/>
    </location>
</feature>
<evidence type="ECO:0000313" key="3">
    <source>
        <dbReference type="EMBL" id="CAK9053181.1"/>
    </source>
</evidence>
<feature type="compositionally biased region" description="Basic and acidic residues" evidence="2">
    <location>
        <begin position="204"/>
        <end position="243"/>
    </location>
</feature>
<protein>
    <submittedName>
        <fullName evidence="3">Uncharacterized protein</fullName>
    </submittedName>
</protein>
<feature type="compositionally biased region" description="Low complexity" evidence="2">
    <location>
        <begin position="187"/>
        <end position="196"/>
    </location>
</feature>
<dbReference type="Proteomes" id="UP001642464">
    <property type="component" value="Unassembled WGS sequence"/>
</dbReference>
<reference evidence="3 4" key="1">
    <citation type="submission" date="2024-02" db="EMBL/GenBank/DDBJ databases">
        <authorList>
            <person name="Chen Y."/>
            <person name="Shah S."/>
            <person name="Dougan E. K."/>
            <person name="Thang M."/>
            <person name="Chan C."/>
        </authorList>
    </citation>
    <scope>NUCLEOTIDE SEQUENCE [LARGE SCALE GENOMIC DNA]</scope>
</reference>
<evidence type="ECO:0000256" key="1">
    <source>
        <dbReference type="SAM" id="Coils"/>
    </source>
</evidence>
<feature type="compositionally biased region" description="Basic and acidic residues" evidence="2">
    <location>
        <begin position="171"/>
        <end position="185"/>
    </location>
</feature>
<feature type="region of interest" description="Disordered" evidence="2">
    <location>
        <begin position="134"/>
        <end position="317"/>
    </location>
</feature>
<feature type="coiled-coil region" evidence="1">
    <location>
        <begin position="61"/>
        <end position="88"/>
    </location>
</feature>
<dbReference type="EMBL" id="CAXAMM010023202">
    <property type="protein sequence ID" value="CAK9053181.1"/>
    <property type="molecule type" value="Genomic_DNA"/>
</dbReference>
<gene>
    <name evidence="3" type="ORF">SCF082_LOCUS29017</name>
</gene>
<organism evidence="3 4">
    <name type="scientific">Durusdinium trenchii</name>
    <dbReference type="NCBI Taxonomy" id="1381693"/>
    <lineage>
        <taxon>Eukaryota</taxon>
        <taxon>Sar</taxon>
        <taxon>Alveolata</taxon>
        <taxon>Dinophyceae</taxon>
        <taxon>Suessiales</taxon>
        <taxon>Symbiodiniaceae</taxon>
        <taxon>Durusdinium</taxon>
    </lineage>
</organism>
<comment type="caution">
    <text evidence="3">The sequence shown here is derived from an EMBL/GenBank/DDBJ whole genome shotgun (WGS) entry which is preliminary data.</text>
</comment>
<name>A0ABP0MPK5_9DINO</name>
<evidence type="ECO:0000256" key="2">
    <source>
        <dbReference type="SAM" id="MobiDB-lite"/>
    </source>
</evidence>
<sequence>MQNGAPSRRHDLPELAPLLEKSKQVSVDQIDLITNLLEAVWWVKDELLVLSDKYSKQEACVLQQAARIAALEQEVESLKATRLDLQREPLTPPKPNPAPVKQPAVTDLLDDLFPRQTTPPEEEEERILLSDPVFEQDPWKGSNGETLKPRTPAFQSDGKASVAANKVTNLRPEKVEEVKPPEKPAAKKPNAKAMPAGLGQSRTQKPEPSEHLREKLLAAAKAKAEKAAADKAAAEKAAADRKSAAAALLSNAQKLTIEEEEDEEGIPAAPPPPPPAKAVPVTADPKSSSDSSVAEKVIPKPSQPPAKAPPVALMRKT</sequence>